<gene>
    <name evidence="3" type="ORF">HNR19_003981</name>
</gene>
<evidence type="ECO:0000313" key="4">
    <source>
        <dbReference type="Proteomes" id="UP000530424"/>
    </source>
</evidence>
<evidence type="ECO:0000313" key="3">
    <source>
        <dbReference type="EMBL" id="NYJ03283.1"/>
    </source>
</evidence>
<feature type="compositionally biased region" description="Pro residues" evidence="1">
    <location>
        <begin position="274"/>
        <end position="292"/>
    </location>
</feature>
<evidence type="ECO:0000256" key="1">
    <source>
        <dbReference type="SAM" id="MobiDB-lite"/>
    </source>
</evidence>
<dbReference type="Gene3D" id="2.60.120.200">
    <property type="match status" value="1"/>
</dbReference>
<keyword evidence="4" id="KW-1185">Reference proteome</keyword>
<comment type="caution">
    <text evidence="3">The sequence shown here is derived from an EMBL/GenBank/DDBJ whole genome shotgun (WGS) entry which is preliminary data.</text>
</comment>
<feature type="chain" id="PRO_5039703064" description="GH16 domain-containing protein" evidence="2">
    <location>
        <begin position="29"/>
        <end position="554"/>
    </location>
</feature>
<dbReference type="RefSeq" id="WP_179669547.1">
    <property type="nucleotide sequence ID" value="NZ_JACCFP010000001.1"/>
</dbReference>
<dbReference type="AlphaFoldDB" id="A0A853CAP5"/>
<reference evidence="3 4" key="1">
    <citation type="submission" date="2020-07" db="EMBL/GenBank/DDBJ databases">
        <title>Sequencing the genomes of 1000 actinobacteria strains.</title>
        <authorList>
            <person name="Klenk H.-P."/>
        </authorList>
    </citation>
    <scope>NUCLEOTIDE SEQUENCE [LARGE SCALE GENOMIC DNA]</scope>
    <source>
        <strain evidence="3 4">DSM 103833</strain>
    </source>
</reference>
<protein>
    <recommendedName>
        <fullName evidence="5">GH16 domain-containing protein</fullName>
    </recommendedName>
</protein>
<dbReference type="InterPro" id="IPR013320">
    <property type="entry name" value="ConA-like_dom_sf"/>
</dbReference>
<evidence type="ECO:0000256" key="2">
    <source>
        <dbReference type="SAM" id="SignalP"/>
    </source>
</evidence>
<dbReference type="EMBL" id="JACCFP010000001">
    <property type="protein sequence ID" value="NYJ03283.1"/>
    <property type="molecule type" value="Genomic_DNA"/>
</dbReference>
<feature type="signal peptide" evidence="2">
    <location>
        <begin position="1"/>
        <end position="28"/>
    </location>
</feature>
<dbReference type="Proteomes" id="UP000530424">
    <property type="component" value="Unassembled WGS sequence"/>
</dbReference>
<proteinExistence type="predicted"/>
<accession>A0A853CAP5</accession>
<dbReference type="SUPFAM" id="SSF49899">
    <property type="entry name" value="Concanavalin A-like lectins/glucanases"/>
    <property type="match status" value="1"/>
</dbReference>
<feature type="region of interest" description="Disordered" evidence="1">
    <location>
        <begin position="271"/>
        <end position="299"/>
    </location>
</feature>
<sequence length="554" mass="62114">MTVRRLRAAAIALVATLCLVATVSVVEPAPVGAHAAHPASVKPGKQDERRHHQLGTLSVSPKKYYAGQGVRFSGTLPERGVRRVWLEFHMNRPGDRWTRVEGSMRRTDRAGRFSFRHPAPGMYNIKLRVSSAAGSTRPRLFHAVDEMMTLRVRPRDGAWPVRLERSRYRHSTSYPAVTGEPFTVTVDTAPHGGPVLRGRRVILQRRLDATTWRTVGRGRVTRSGTVSFRQDVARRGVAVYRARTDDWRRGLSNIGWNTSFPISVYVLDRTGAGPRPPRPTFGPRSRPAPPPGELARPRGAAGERFDWGRPLFDFAFEWGESLSDRPHRGTRLRGRWKETSTGGGRVGRHNGGLFLESKYGVVAPRDTGLGDRGTTAATLRGNARATGRWEVRMRTWELAEPGASYRVKAELVPVNAAKRACGARTITIADISPGSRQVRYGVTTPRDHRAWRGRRNDVRIRQVQHAYAVEVTDSRITWFLDGRPTATVRNRKALPGVPLTLRFSLVGSGRREMRHAYAGADWIRGWDLDRGRSVRAPKLLRSERHQLGCRGPRR</sequence>
<evidence type="ECO:0008006" key="5">
    <source>
        <dbReference type="Google" id="ProtNLM"/>
    </source>
</evidence>
<keyword evidence="2" id="KW-0732">Signal</keyword>
<organism evidence="3 4">
    <name type="scientific">Nocardioides thalensis</name>
    <dbReference type="NCBI Taxonomy" id="1914755"/>
    <lineage>
        <taxon>Bacteria</taxon>
        <taxon>Bacillati</taxon>
        <taxon>Actinomycetota</taxon>
        <taxon>Actinomycetes</taxon>
        <taxon>Propionibacteriales</taxon>
        <taxon>Nocardioidaceae</taxon>
        <taxon>Nocardioides</taxon>
    </lineage>
</organism>
<name>A0A853CAP5_9ACTN</name>